<dbReference type="STRING" id="216942.SLITO_v1c07650"/>
<name>A0A0K1W2I9_9MOLU</name>
<keyword evidence="1" id="KW-1133">Transmembrane helix</keyword>
<organism evidence="2 3">
    <name type="scientific">Spiroplasma litorale</name>
    <dbReference type="NCBI Taxonomy" id="216942"/>
    <lineage>
        <taxon>Bacteria</taxon>
        <taxon>Bacillati</taxon>
        <taxon>Mycoplasmatota</taxon>
        <taxon>Mollicutes</taxon>
        <taxon>Entomoplasmatales</taxon>
        <taxon>Spiroplasmataceae</taxon>
        <taxon>Spiroplasma</taxon>
    </lineage>
</organism>
<dbReference type="Proteomes" id="UP000067476">
    <property type="component" value="Chromosome"/>
</dbReference>
<dbReference type="EMBL" id="CP012357">
    <property type="protein sequence ID" value="AKX34388.1"/>
    <property type="molecule type" value="Genomic_DNA"/>
</dbReference>
<sequence>MKNFEKVKYLLLSVLILSIIAIFSNVFFGYLVDATLLNEAINQGEKTIKYVISITFDTLCILMLIAAIMVWFFYCKTKKQNLFLIFCSLSSIGSTLNLALMYYINQDVNVIKILLGLSILVINCISLMRVYLISQPQNKEDVICNVNLMFKFSSLVLIFVPILVIVNEILFIYRNNQGNWNVLKSVIYIVLSIILITLLFSYIFYKNILTLIASWAITLSMLLINPIIFILVVCASIFIIFSITSMMKIKLSNVNSN</sequence>
<dbReference type="RefSeq" id="WP_075058480.1">
    <property type="nucleotide sequence ID" value="NZ_CP012357.1"/>
</dbReference>
<keyword evidence="1" id="KW-0472">Membrane</keyword>
<evidence type="ECO:0000256" key="1">
    <source>
        <dbReference type="SAM" id="Phobius"/>
    </source>
</evidence>
<feature type="transmembrane region" description="Helical" evidence="1">
    <location>
        <begin position="185"/>
        <end position="205"/>
    </location>
</feature>
<feature type="transmembrane region" description="Helical" evidence="1">
    <location>
        <begin position="82"/>
        <end position="104"/>
    </location>
</feature>
<reference evidence="2 3" key="1">
    <citation type="journal article" date="2015" name="Genome Announc.">
        <title>Complete Genome Sequence of Spiroplasma litorale TN-1T (DSM 21781), a Bacterium Isolated from a Green-Eyed Horsefly (Tabanus nigrovittatus).</title>
        <authorList>
            <person name="Lo W.S."/>
            <person name="Lai Y.C."/>
            <person name="Lien Y.W."/>
            <person name="Wang T.H."/>
            <person name="Kuo C.H."/>
        </authorList>
    </citation>
    <scope>NUCLEOTIDE SEQUENCE [LARGE SCALE GENOMIC DNA]</scope>
    <source>
        <strain evidence="2 3">TN-1</strain>
    </source>
</reference>
<keyword evidence="1" id="KW-0812">Transmembrane</keyword>
<evidence type="ECO:0000313" key="3">
    <source>
        <dbReference type="Proteomes" id="UP000067476"/>
    </source>
</evidence>
<dbReference type="KEGG" id="sll:SLITO_v1c07650"/>
<protein>
    <submittedName>
        <fullName evidence="2">Uncharacterized protein</fullName>
    </submittedName>
</protein>
<gene>
    <name evidence="2" type="ORF">SLITO_v1c07650</name>
</gene>
<evidence type="ECO:0000313" key="2">
    <source>
        <dbReference type="EMBL" id="AKX34388.1"/>
    </source>
</evidence>
<feature type="transmembrane region" description="Helical" evidence="1">
    <location>
        <begin position="217"/>
        <end position="243"/>
    </location>
</feature>
<feature type="transmembrane region" description="Helical" evidence="1">
    <location>
        <begin position="50"/>
        <end position="75"/>
    </location>
</feature>
<proteinExistence type="predicted"/>
<dbReference type="AlphaFoldDB" id="A0A0K1W2I9"/>
<accession>A0A0K1W2I9</accession>
<feature type="transmembrane region" description="Helical" evidence="1">
    <location>
        <begin position="152"/>
        <end position="173"/>
    </location>
</feature>
<keyword evidence="3" id="KW-1185">Reference proteome</keyword>
<dbReference type="PATRIC" id="fig|216942.3.peg.778"/>
<feature type="transmembrane region" description="Helical" evidence="1">
    <location>
        <begin position="9"/>
        <end position="30"/>
    </location>
</feature>
<feature type="transmembrane region" description="Helical" evidence="1">
    <location>
        <begin position="110"/>
        <end position="132"/>
    </location>
</feature>